<dbReference type="EMBL" id="BSNG01000001">
    <property type="protein sequence ID" value="GLQ11125.1"/>
    <property type="molecule type" value="Genomic_DNA"/>
</dbReference>
<dbReference type="PANTHER" id="PTHR12526:SF510">
    <property type="entry name" value="D-INOSITOL 3-PHOSPHATE GLYCOSYLTRANSFERASE"/>
    <property type="match status" value="1"/>
</dbReference>
<evidence type="ECO:0000259" key="3">
    <source>
        <dbReference type="Pfam" id="PF00534"/>
    </source>
</evidence>
<comment type="caution">
    <text evidence="4">The sequence shown here is derived from an EMBL/GenBank/DDBJ whole genome shotgun (WGS) entry which is preliminary data.</text>
</comment>
<accession>A0ABQ5UIW6</accession>
<dbReference type="Pfam" id="PF00534">
    <property type="entry name" value="Glycos_transf_1"/>
    <property type="match status" value="1"/>
</dbReference>
<keyword evidence="2 4" id="KW-0808">Transferase</keyword>
<evidence type="ECO:0000313" key="5">
    <source>
        <dbReference type="Proteomes" id="UP001161406"/>
    </source>
</evidence>
<sequence length="342" mass="36159">MNVLQLVIRDEPGGVQVLTAMVAQGLQQRGHQVETMALAGNIPAVSTAILSRHYDAVLSYQVAAGLCGSALAALTRIKLRASHLTAIPSAMRPHWRLLDRLWGRFGIHSAIIANSAATLASVAGYPEPYRQRTLLIPHGVMPLPAPADIAWRTRLGIAATAPLLVASGRLAAQKNHATAISALPLLPRAHLAIAGDGELRQSLLAQAAQLGVGNRLHLLGNLDRIALAALLAQTDLYLFPSIWESFGLAGVEAGLLGLPVLAAGLPVLRDVLAPAAAMGMAAFHNPLDAAQLAGTAQTMLATPPNAQRRAASIEAMRARHGIEPMIEAYCRLLDTLPRRVER</sequence>
<dbReference type="PANTHER" id="PTHR12526">
    <property type="entry name" value="GLYCOSYLTRANSFERASE"/>
    <property type="match status" value="1"/>
</dbReference>
<keyword evidence="1" id="KW-0328">Glycosyltransferase</keyword>
<evidence type="ECO:0000256" key="2">
    <source>
        <dbReference type="ARBA" id="ARBA00022679"/>
    </source>
</evidence>
<reference evidence="4" key="2">
    <citation type="submission" date="2023-01" db="EMBL/GenBank/DDBJ databases">
        <title>Draft genome sequence of Devosia yakushimensis strain NBRC 103855.</title>
        <authorList>
            <person name="Sun Q."/>
            <person name="Mori K."/>
        </authorList>
    </citation>
    <scope>NUCLEOTIDE SEQUENCE</scope>
    <source>
        <strain evidence="4">NBRC 103855</strain>
    </source>
</reference>
<keyword evidence="5" id="KW-1185">Reference proteome</keyword>
<dbReference type="Proteomes" id="UP001161406">
    <property type="component" value="Unassembled WGS sequence"/>
</dbReference>
<protein>
    <submittedName>
        <fullName evidence="4">Glycosyl transferase</fullName>
    </submittedName>
</protein>
<dbReference type="Gene3D" id="3.40.50.2000">
    <property type="entry name" value="Glycogen Phosphorylase B"/>
    <property type="match status" value="2"/>
</dbReference>
<feature type="domain" description="Glycosyl transferase family 1" evidence="3">
    <location>
        <begin position="151"/>
        <end position="307"/>
    </location>
</feature>
<dbReference type="InterPro" id="IPR001296">
    <property type="entry name" value="Glyco_trans_1"/>
</dbReference>
<gene>
    <name evidence="4" type="ORF">GCM10007913_30570</name>
</gene>
<reference evidence="4" key="1">
    <citation type="journal article" date="2014" name="Int. J. Syst. Evol. Microbiol.">
        <title>Complete genome of a new Firmicutes species belonging to the dominant human colonic microbiota ('Ruminococcus bicirculans') reveals two chromosomes and a selective capacity to utilize plant glucans.</title>
        <authorList>
            <consortium name="NISC Comparative Sequencing Program"/>
            <person name="Wegmann U."/>
            <person name="Louis P."/>
            <person name="Goesmann A."/>
            <person name="Henrissat B."/>
            <person name="Duncan S.H."/>
            <person name="Flint H.J."/>
        </authorList>
    </citation>
    <scope>NUCLEOTIDE SEQUENCE</scope>
    <source>
        <strain evidence="4">NBRC 103855</strain>
    </source>
</reference>
<dbReference type="RefSeq" id="WP_284392320.1">
    <property type="nucleotide sequence ID" value="NZ_BSNG01000001.1"/>
</dbReference>
<name>A0ABQ5UIW6_9HYPH</name>
<evidence type="ECO:0000256" key="1">
    <source>
        <dbReference type="ARBA" id="ARBA00022676"/>
    </source>
</evidence>
<dbReference type="CDD" id="cd03801">
    <property type="entry name" value="GT4_PimA-like"/>
    <property type="match status" value="1"/>
</dbReference>
<dbReference type="SUPFAM" id="SSF53756">
    <property type="entry name" value="UDP-Glycosyltransferase/glycogen phosphorylase"/>
    <property type="match status" value="1"/>
</dbReference>
<evidence type="ECO:0000313" key="4">
    <source>
        <dbReference type="EMBL" id="GLQ11125.1"/>
    </source>
</evidence>
<organism evidence="4 5">
    <name type="scientific">Devosia yakushimensis</name>
    <dbReference type="NCBI Taxonomy" id="470028"/>
    <lineage>
        <taxon>Bacteria</taxon>
        <taxon>Pseudomonadati</taxon>
        <taxon>Pseudomonadota</taxon>
        <taxon>Alphaproteobacteria</taxon>
        <taxon>Hyphomicrobiales</taxon>
        <taxon>Devosiaceae</taxon>
        <taxon>Devosia</taxon>
    </lineage>
</organism>
<dbReference type="GO" id="GO:0016740">
    <property type="term" value="F:transferase activity"/>
    <property type="evidence" value="ECO:0007669"/>
    <property type="project" value="UniProtKB-KW"/>
</dbReference>
<proteinExistence type="predicted"/>